<dbReference type="AlphaFoldDB" id="A0AAD5UDY7"/>
<dbReference type="EMBL" id="JADGKB010000067">
    <property type="protein sequence ID" value="KAJ3255401.1"/>
    <property type="molecule type" value="Genomic_DNA"/>
</dbReference>
<keyword evidence="2" id="KW-1185">Reference proteome</keyword>
<dbReference type="Proteomes" id="UP001210925">
    <property type="component" value="Unassembled WGS sequence"/>
</dbReference>
<proteinExistence type="predicted"/>
<accession>A0AAD5UDY7</accession>
<gene>
    <name evidence="1" type="ORF">HK103_006320</name>
</gene>
<organism evidence="1 2">
    <name type="scientific">Boothiomyces macroporosus</name>
    <dbReference type="NCBI Taxonomy" id="261099"/>
    <lineage>
        <taxon>Eukaryota</taxon>
        <taxon>Fungi</taxon>
        <taxon>Fungi incertae sedis</taxon>
        <taxon>Chytridiomycota</taxon>
        <taxon>Chytridiomycota incertae sedis</taxon>
        <taxon>Chytridiomycetes</taxon>
        <taxon>Rhizophydiales</taxon>
        <taxon>Terramycetaceae</taxon>
        <taxon>Boothiomyces</taxon>
    </lineage>
</organism>
<protein>
    <submittedName>
        <fullName evidence="1">Uncharacterized protein</fullName>
    </submittedName>
</protein>
<sequence>MYSNTCFPDFYLQQLAGCSAQSLNPLDGGVWGQHGHHPLMNYQYGSSFMHPFQSQALLNSSMGGCCPSHNFGGQMNFYGHPNQMIAHLLDARRGDILRNEIVYLVANNLRDVRNMDNIVRALSTGRPVGYTEVVKSVLADRIKDEKVARLLKAIATEQKLNHKVDDVINVLQSVSPAAEMQLARVNDHRRDVADRLFAKEAQSLLTHDLVSQAHLGSLGRNYGINTFGCGTFGFAGLGNTLGTPGYLNPMGSGMETIDRYGSALQQVLASGV</sequence>
<evidence type="ECO:0000313" key="1">
    <source>
        <dbReference type="EMBL" id="KAJ3255401.1"/>
    </source>
</evidence>
<evidence type="ECO:0000313" key="2">
    <source>
        <dbReference type="Proteomes" id="UP001210925"/>
    </source>
</evidence>
<name>A0AAD5UDY7_9FUNG</name>
<reference evidence="1" key="1">
    <citation type="submission" date="2020-05" db="EMBL/GenBank/DDBJ databases">
        <title>Phylogenomic resolution of chytrid fungi.</title>
        <authorList>
            <person name="Stajich J.E."/>
            <person name="Amses K."/>
            <person name="Simmons R."/>
            <person name="Seto K."/>
            <person name="Myers J."/>
            <person name="Bonds A."/>
            <person name="Quandt C.A."/>
            <person name="Barry K."/>
            <person name="Liu P."/>
            <person name="Grigoriev I."/>
            <person name="Longcore J.E."/>
            <person name="James T.Y."/>
        </authorList>
    </citation>
    <scope>NUCLEOTIDE SEQUENCE</scope>
    <source>
        <strain evidence="1">PLAUS21</strain>
    </source>
</reference>
<comment type="caution">
    <text evidence="1">The sequence shown here is derived from an EMBL/GenBank/DDBJ whole genome shotgun (WGS) entry which is preliminary data.</text>
</comment>